<organism evidence="1 2">
    <name type="scientific">Cymbomonas tetramitiformis</name>
    <dbReference type="NCBI Taxonomy" id="36881"/>
    <lineage>
        <taxon>Eukaryota</taxon>
        <taxon>Viridiplantae</taxon>
        <taxon>Chlorophyta</taxon>
        <taxon>Pyramimonadophyceae</taxon>
        <taxon>Pyramimonadales</taxon>
        <taxon>Pyramimonadaceae</taxon>
        <taxon>Cymbomonas</taxon>
    </lineage>
</organism>
<proteinExistence type="predicted"/>
<dbReference type="Proteomes" id="UP001190700">
    <property type="component" value="Unassembled WGS sequence"/>
</dbReference>
<gene>
    <name evidence="1" type="ORF">CYMTET_47827</name>
</gene>
<keyword evidence="2" id="KW-1185">Reference proteome</keyword>
<name>A0AAE0EVK6_9CHLO</name>
<dbReference type="PANTHER" id="PTHR33153:SF3">
    <property type="entry name" value="TRAFFICKING PROTEIN PARTICLE COMPLEX SUBUNIT 11 DOMAIN-CONTAINING PROTEIN"/>
    <property type="match status" value="1"/>
</dbReference>
<sequence length="279" mass="32815">MAYGISYGYLHDCRKRVLEGRHTFVHGLTYEEDNHKISLKRESVIAWIKKYADEYGQPQPDKAEKHLSDGLTIEELWDEYIEGLGENEESENCSLSYFYKILDKDCSSWLKIPSVDRFSQCDVCASFKLLKKGLTKSQKAQYNGPLSKHLAIARVERQKFYKHGRKANMTKSITMNKTWHKYASVIIDGMTQWTTRLSHFRRIPKHLDSKDFLDVHNMGSMIENVGRLLWRERCSRPRVSDGPVVRIFRLRLTTQHCVLYRILRVLPFFIRLLILARLK</sequence>
<accession>A0AAE0EVK6</accession>
<evidence type="ECO:0000313" key="2">
    <source>
        <dbReference type="Proteomes" id="UP001190700"/>
    </source>
</evidence>
<dbReference type="EMBL" id="LGRX02033160">
    <property type="protein sequence ID" value="KAK3242483.1"/>
    <property type="molecule type" value="Genomic_DNA"/>
</dbReference>
<dbReference type="PANTHER" id="PTHR33153">
    <property type="entry name" value="MYND-TYPE DOMAIN-CONTAINING PROTEIN"/>
    <property type="match status" value="1"/>
</dbReference>
<dbReference type="AlphaFoldDB" id="A0AAE0EVK6"/>
<evidence type="ECO:0000313" key="1">
    <source>
        <dbReference type="EMBL" id="KAK3242483.1"/>
    </source>
</evidence>
<reference evidence="1 2" key="1">
    <citation type="journal article" date="2015" name="Genome Biol. Evol.">
        <title>Comparative Genomics of a Bacterivorous Green Alga Reveals Evolutionary Causalities and Consequences of Phago-Mixotrophic Mode of Nutrition.</title>
        <authorList>
            <person name="Burns J.A."/>
            <person name="Paasch A."/>
            <person name="Narechania A."/>
            <person name="Kim E."/>
        </authorList>
    </citation>
    <scope>NUCLEOTIDE SEQUENCE [LARGE SCALE GENOMIC DNA]</scope>
    <source>
        <strain evidence="1 2">PLY_AMNH</strain>
    </source>
</reference>
<protein>
    <submittedName>
        <fullName evidence="1">Uncharacterized protein</fullName>
    </submittedName>
</protein>
<comment type="caution">
    <text evidence="1">The sequence shown here is derived from an EMBL/GenBank/DDBJ whole genome shotgun (WGS) entry which is preliminary data.</text>
</comment>